<dbReference type="AlphaFoldDB" id="A0A9D2NQN0"/>
<reference evidence="7" key="1">
    <citation type="journal article" date="2021" name="PeerJ">
        <title>Extensive microbial diversity within the chicken gut microbiome revealed by metagenomics and culture.</title>
        <authorList>
            <person name="Gilroy R."/>
            <person name="Ravi A."/>
            <person name="Getino M."/>
            <person name="Pursley I."/>
            <person name="Horton D.L."/>
            <person name="Alikhan N.F."/>
            <person name="Baker D."/>
            <person name="Gharbi K."/>
            <person name="Hall N."/>
            <person name="Watson M."/>
            <person name="Adriaenssens E.M."/>
            <person name="Foster-Nyarko E."/>
            <person name="Jarju S."/>
            <person name="Secka A."/>
            <person name="Antonio M."/>
            <person name="Oren A."/>
            <person name="Chaudhuri R.R."/>
            <person name="La Ragione R."/>
            <person name="Hildebrand F."/>
            <person name="Pallen M.J."/>
        </authorList>
    </citation>
    <scope>NUCLEOTIDE SEQUENCE</scope>
    <source>
        <strain evidence="7">CHK187-11901</strain>
    </source>
</reference>
<evidence type="ECO:0000256" key="1">
    <source>
        <dbReference type="ARBA" id="ARBA00004370"/>
    </source>
</evidence>
<gene>
    <name evidence="7" type="ORF">H9702_03690</name>
</gene>
<reference evidence="7" key="2">
    <citation type="submission" date="2021-04" db="EMBL/GenBank/DDBJ databases">
        <authorList>
            <person name="Gilroy R."/>
        </authorList>
    </citation>
    <scope>NUCLEOTIDE SEQUENCE</scope>
    <source>
        <strain evidence="7">CHK187-11901</strain>
    </source>
</reference>
<dbReference type="InterPro" id="IPR009695">
    <property type="entry name" value="Diacylglyc_glucosyltr_N"/>
</dbReference>
<dbReference type="Proteomes" id="UP000823896">
    <property type="component" value="Unassembled WGS sequence"/>
</dbReference>
<evidence type="ECO:0000313" key="7">
    <source>
        <dbReference type="EMBL" id="HJC36217.1"/>
    </source>
</evidence>
<dbReference type="PANTHER" id="PTHR43025">
    <property type="entry name" value="MONOGALACTOSYLDIACYLGLYCEROL SYNTHASE"/>
    <property type="match status" value="1"/>
</dbReference>
<organism evidence="7 8">
    <name type="scientific">Candidatus Merdibacter merdavium</name>
    <dbReference type="NCBI Taxonomy" id="2838692"/>
    <lineage>
        <taxon>Bacteria</taxon>
        <taxon>Bacillati</taxon>
        <taxon>Bacillota</taxon>
        <taxon>Erysipelotrichia</taxon>
        <taxon>Erysipelotrichales</taxon>
        <taxon>Erysipelotrichaceae</taxon>
        <taxon>Merdibacter</taxon>
    </lineage>
</organism>
<evidence type="ECO:0000313" key="8">
    <source>
        <dbReference type="Proteomes" id="UP000823896"/>
    </source>
</evidence>
<proteinExistence type="inferred from homology"/>
<protein>
    <recommendedName>
        <fullName evidence="9">Glycosyl transferase</fullName>
    </recommendedName>
</protein>
<dbReference type="InterPro" id="IPR050519">
    <property type="entry name" value="Glycosyltransf_28_UgtP"/>
</dbReference>
<evidence type="ECO:0000256" key="2">
    <source>
        <dbReference type="ARBA" id="ARBA00006962"/>
    </source>
</evidence>
<dbReference type="GO" id="GO:0016758">
    <property type="term" value="F:hexosyltransferase activity"/>
    <property type="evidence" value="ECO:0007669"/>
    <property type="project" value="InterPro"/>
</dbReference>
<name>A0A9D2NQN0_9FIRM</name>
<evidence type="ECO:0000256" key="3">
    <source>
        <dbReference type="ARBA" id="ARBA00022676"/>
    </source>
</evidence>
<dbReference type="Gene3D" id="3.40.50.2000">
    <property type="entry name" value="Glycogen Phosphorylase B"/>
    <property type="match status" value="1"/>
</dbReference>
<sequence>MEALILSCSTGGGHNAAGKAVAEELDRRGHRVMFMDPYELAGSGIVRLVSDSYVKLVQRSPALFGKVYALGESYRQLPIHSPVYWVNGKMSSAMGAFLDEHHFDVVIMSHMYPAHILTNLKRQRTAVPQTMLIATDYTCIPFMEETDCDYYVVPAADLMDRFGAYGIPRERMLPYGIPVGSDFRRGITRHQARAALRLDLNERYILLSGGSIGAGKIEETIRTIMTFLKGQTGCTLIVICGKNDQLRRKLVHRYGDDPHIVIRGSTSHMAQYMAACDLFLTKPGGLSSTEAAVLGVPLVHISPIPGCESENMAYFASRHMSVAVSDPAEELPQVLRQFADGTLGAAMKAAQHSCIDRRATDRLCDFIEDQYAEM</sequence>
<evidence type="ECO:0000259" key="6">
    <source>
        <dbReference type="Pfam" id="PF06925"/>
    </source>
</evidence>
<evidence type="ECO:0008006" key="9">
    <source>
        <dbReference type="Google" id="ProtNLM"/>
    </source>
</evidence>
<comment type="subcellular location">
    <subcellularLocation>
        <location evidence="1">Membrane</location>
    </subcellularLocation>
</comment>
<feature type="domain" description="Glycosyl transferase family 28 C-terminal" evidence="5">
    <location>
        <begin position="205"/>
        <end position="305"/>
    </location>
</feature>
<dbReference type="GO" id="GO:0016020">
    <property type="term" value="C:membrane"/>
    <property type="evidence" value="ECO:0007669"/>
    <property type="project" value="UniProtKB-SubCell"/>
</dbReference>
<dbReference type="EMBL" id="DWWM01000023">
    <property type="protein sequence ID" value="HJC36217.1"/>
    <property type="molecule type" value="Genomic_DNA"/>
</dbReference>
<dbReference type="GO" id="GO:0009247">
    <property type="term" value="P:glycolipid biosynthetic process"/>
    <property type="evidence" value="ECO:0007669"/>
    <property type="project" value="InterPro"/>
</dbReference>
<evidence type="ECO:0000259" key="5">
    <source>
        <dbReference type="Pfam" id="PF04101"/>
    </source>
</evidence>
<accession>A0A9D2NQN0</accession>
<dbReference type="Pfam" id="PF06925">
    <property type="entry name" value="MGDG_synth"/>
    <property type="match status" value="1"/>
</dbReference>
<keyword evidence="4" id="KW-0808">Transferase</keyword>
<comment type="caution">
    <text evidence="7">The sequence shown here is derived from an EMBL/GenBank/DDBJ whole genome shotgun (WGS) entry which is preliminary data.</text>
</comment>
<comment type="similarity">
    <text evidence="2">Belongs to the glycosyltransferase 28 family.</text>
</comment>
<keyword evidence="3" id="KW-0328">Glycosyltransferase</keyword>
<dbReference type="SUPFAM" id="SSF53756">
    <property type="entry name" value="UDP-Glycosyltransferase/glycogen phosphorylase"/>
    <property type="match status" value="1"/>
</dbReference>
<dbReference type="PANTHER" id="PTHR43025:SF3">
    <property type="entry name" value="MONOGALACTOSYLDIACYLGLYCEROL SYNTHASE 1, CHLOROPLASTIC"/>
    <property type="match status" value="1"/>
</dbReference>
<dbReference type="Pfam" id="PF04101">
    <property type="entry name" value="Glyco_tran_28_C"/>
    <property type="match status" value="1"/>
</dbReference>
<feature type="domain" description="Diacylglycerol glucosyltransferase N-terminal" evidence="6">
    <location>
        <begin position="14"/>
        <end position="179"/>
    </location>
</feature>
<evidence type="ECO:0000256" key="4">
    <source>
        <dbReference type="ARBA" id="ARBA00022679"/>
    </source>
</evidence>
<dbReference type="InterPro" id="IPR007235">
    <property type="entry name" value="Glyco_trans_28_C"/>
</dbReference>